<evidence type="ECO:0000313" key="1">
    <source>
        <dbReference type="EMBL" id="KAG5590001.1"/>
    </source>
</evidence>
<proteinExistence type="predicted"/>
<name>A0A9J5XP53_SOLCO</name>
<reference evidence="1 2" key="1">
    <citation type="submission" date="2020-09" db="EMBL/GenBank/DDBJ databases">
        <title>De no assembly of potato wild relative species, Solanum commersonii.</title>
        <authorList>
            <person name="Cho K."/>
        </authorList>
    </citation>
    <scope>NUCLEOTIDE SEQUENCE [LARGE SCALE GENOMIC DNA]</scope>
    <source>
        <strain evidence="1">LZ3.2</strain>
        <tissue evidence="1">Leaf</tissue>
    </source>
</reference>
<organism evidence="1 2">
    <name type="scientific">Solanum commersonii</name>
    <name type="common">Commerson's wild potato</name>
    <name type="synonym">Commerson's nightshade</name>
    <dbReference type="NCBI Taxonomy" id="4109"/>
    <lineage>
        <taxon>Eukaryota</taxon>
        <taxon>Viridiplantae</taxon>
        <taxon>Streptophyta</taxon>
        <taxon>Embryophyta</taxon>
        <taxon>Tracheophyta</taxon>
        <taxon>Spermatophyta</taxon>
        <taxon>Magnoliopsida</taxon>
        <taxon>eudicotyledons</taxon>
        <taxon>Gunneridae</taxon>
        <taxon>Pentapetalae</taxon>
        <taxon>asterids</taxon>
        <taxon>lamiids</taxon>
        <taxon>Solanales</taxon>
        <taxon>Solanaceae</taxon>
        <taxon>Solanoideae</taxon>
        <taxon>Solaneae</taxon>
        <taxon>Solanum</taxon>
    </lineage>
</organism>
<dbReference type="AlphaFoldDB" id="A0A9J5XP53"/>
<evidence type="ECO:0000313" key="2">
    <source>
        <dbReference type="Proteomes" id="UP000824120"/>
    </source>
</evidence>
<accession>A0A9J5XP53</accession>
<dbReference type="EMBL" id="JACXVP010000008">
    <property type="protein sequence ID" value="KAG5590001.1"/>
    <property type="molecule type" value="Genomic_DNA"/>
</dbReference>
<comment type="caution">
    <text evidence="1">The sequence shown here is derived from an EMBL/GenBank/DDBJ whole genome shotgun (WGS) entry which is preliminary data.</text>
</comment>
<protein>
    <submittedName>
        <fullName evidence="1">Uncharacterized protein</fullName>
    </submittedName>
</protein>
<dbReference type="Proteomes" id="UP000824120">
    <property type="component" value="Chromosome 8"/>
</dbReference>
<sequence length="96" mass="11541">MIRKIYTQYLRELPKLLIVDSLSKWGIFVEKKCVIFKREDEIINNLNCEQTLELITKTNKGRSKQARYMKMIDAEFVDCMWMEINSRIFVKKINFG</sequence>
<keyword evidence="2" id="KW-1185">Reference proteome</keyword>
<gene>
    <name evidence="1" type="ORF">H5410_040515</name>
</gene>